<dbReference type="InterPro" id="IPR027268">
    <property type="entry name" value="Peptidase_M4/M1_CTD_sf"/>
</dbReference>
<dbReference type="Proteomes" id="UP000030341">
    <property type="component" value="Chromosome 2"/>
</dbReference>
<dbReference type="InterPro" id="IPR007963">
    <property type="entry name" value="Peptidase_M61_catalytic"/>
</dbReference>
<dbReference type="STRING" id="1348114.OM33_18140"/>
<dbReference type="Pfam" id="PF05299">
    <property type="entry name" value="Peptidase_M61"/>
    <property type="match status" value="1"/>
</dbReference>
<proteinExistence type="predicted"/>
<sequence>MQLLLNMVTANEPIFTKKEEVTFSNLSTLSLSQQKTIKQWINSGINASQTTLGLPFQEGYHFDLKPRYFASEPVPWARVIRGDIDSIELHFFRYASFAQLKKDWTLYHELSHLYHPLFEYSDFWLAEGLATYLQQLIMFQNRVITREEFYQRISAGLSRGKRNTQEKTGKLNSVSENMWQIDAFQRVYWTGVAYFIEVENALKKQNKPNLISLIKRYQVCCRQSHKNTETGINFVKDLDRLSRSAIFSSHYFRYRNRTDFPAISSAQIRQLIQPKTLEK</sequence>
<evidence type="ECO:0000313" key="3">
    <source>
        <dbReference type="Proteomes" id="UP000030341"/>
    </source>
</evidence>
<protein>
    <recommendedName>
        <fullName evidence="1">Peptidase M61 catalytic domain-containing protein</fullName>
    </recommendedName>
</protein>
<evidence type="ECO:0000313" key="2">
    <source>
        <dbReference type="EMBL" id="AIY67679.1"/>
    </source>
</evidence>
<accession>A0A0A7EM22</accession>
<name>A0A0A7EM22_9GAMM</name>
<dbReference type="Gene3D" id="1.10.390.10">
    <property type="entry name" value="Neutral Protease Domain 2"/>
    <property type="match status" value="1"/>
</dbReference>
<gene>
    <name evidence="2" type="ORF">OM33_18140</name>
</gene>
<dbReference type="HOGENOM" id="CLU_078165_0_0_6"/>
<organism evidence="2 3">
    <name type="scientific">Pseudoalteromonas piratica</name>
    <dbReference type="NCBI Taxonomy" id="1348114"/>
    <lineage>
        <taxon>Bacteria</taxon>
        <taxon>Pseudomonadati</taxon>
        <taxon>Pseudomonadota</taxon>
        <taxon>Gammaproteobacteria</taxon>
        <taxon>Alteromonadales</taxon>
        <taxon>Pseudoalteromonadaceae</taxon>
        <taxon>Pseudoalteromonas</taxon>
    </lineage>
</organism>
<dbReference type="EMBL" id="CP009889">
    <property type="protein sequence ID" value="AIY67679.1"/>
    <property type="molecule type" value="Genomic_DNA"/>
</dbReference>
<reference evidence="2 3" key="1">
    <citation type="submission" date="2014-11" db="EMBL/GenBank/DDBJ databases">
        <title>Complete Genome Sequence of Pseudoalteromonas sp. Strain OCN003 Isolated from Kaneohe Bay, Oahu, Hawaii.</title>
        <authorList>
            <person name="Beurmann S."/>
            <person name="Videau P."/>
            <person name="Ushijima B."/>
            <person name="Smith A.M."/>
            <person name="Aeby G.S."/>
            <person name="Callahan S.M."/>
            <person name="Belcaid M."/>
        </authorList>
    </citation>
    <scope>NUCLEOTIDE SEQUENCE [LARGE SCALE GENOMIC DNA]</scope>
    <source>
        <strain evidence="2 3">OCN003</strain>
    </source>
</reference>
<keyword evidence="3" id="KW-1185">Reference proteome</keyword>
<feature type="domain" description="Peptidase M61 catalytic" evidence="1">
    <location>
        <begin position="121"/>
        <end position="180"/>
    </location>
</feature>
<dbReference type="eggNOG" id="COG3975">
    <property type="taxonomic scope" value="Bacteria"/>
</dbReference>
<evidence type="ECO:0000259" key="1">
    <source>
        <dbReference type="Pfam" id="PF05299"/>
    </source>
</evidence>
<dbReference type="KEGG" id="pseo:OM33_18140"/>
<dbReference type="AlphaFoldDB" id="A0A0A7EM22"/>